<gene>
    <name evidence="2" type="ORF">AFE02nite_12080</name>
</gene>
<accession>A0A511YW93</accession>
<organism evidence="2 3">
    <name type="scientific">Actinotalea fermentans</name>
    <dbReference type="NCBI Taxonomy" id="43671"/>
    <lineage>
        <taxon>Bacteria</taxon>
        <taxon>Bacillati</taxon>
        <taxon>Actinomycetota</taxon>
        <taxon>Actinomycetes</taxon>
        <taxon>Micrococcales</taxon>
        <taxon>Cellulomonadaceae</taxon>
        <taxon>Actinotalea</taxon>
    </lineage>
</organism>
<proteinExistence type="predicted"/>
<evidence type="ECO:0000259" key="1">
    <source>
        <dbReference type="Pfam" id="PF13400"/>
    </source>
</evidence>
<dbReference type="EMBL" id="BJYK01000001">
    <property type="protein sequence ID" value="GEN79474.1"/>
    <property type="molecule type" value="Genomic_DNA"/>
</dbReference>
<name>A0A511YW93_9CELL</name>
<dbReference type="AlphaFoldDB" id="A0A511YW93"/>
<evidence type="ECO:0000313" key="2">
    <source>
        <dbReference type="EMBL" id="GEN79474.1"/>
    </source>
</evidence>
<dbReference type="Proteomes" id="UP000321484">
    <property type="component" value="Unassembled WGS sequence"/>
</dbReference>
<feature type="domain" description="Putative Flp pilus-assembly TadG-like N-terminal" evidence="1">
    <location>
        <begin position="3"/>
        <end position="44"/>
    </location>
</feature>
<dbReference type="RefSeq" id="WP_034243894.1">
    <property type="nucleotide sequence ID" value="NZ_BJYK01000001.1"/>
</dbReference>
<keyword evidence="3" id="KW-1185">Reference proteome</keyword>
<comment type="caution">
    <text evidence="2">The sequence shown here is derived from an EMBL/GenBank/DDBJ whole genome shotgun (WGS) entry which is preliminary data.</text>
</comment>
<dbReference type="InterPro" id="IPR028087">
    <property type="entry name" value="Tad_N"/>
</dbReference>
<evidence type="ECO:0000313" key="3">
    <source>
        <dbReference type="Proteomes" id="UP000321484"/>
    </source>
</evidence>
<dbReference type="Pfam" id="PF13400">
    <property type="entry name" value="Tad"/>
    <property type="match status" value="1"/>
</dbReference>
<dbReference type="OrthoDB" id="4793549at2"/>
<sequence>MILALAFGLLAILLVGVVVSATAVHLERKRLLALADLAALEAADTVDLAGYYAGPPGSPDASPVTLSLDGVRDAVEAYLESAPAAERFQDLEVVAATTDDGRTAVVTLRATADVPLLTVATAAWSDGVELVVTARARAD</sequence>
<protein>
    <recommendedName>
        <fullName evidence="1">Putative Flp pilus-assembly TadG-like N-terminal domain-containing protein</fullName>
    </recommendedName>
</protein>
<reference evidence="2 3" key="1">
    <citation type="submission" date="2019-07" db="EMBL/GenBank/DDBJ databases">
        <title>Whole genome shotgun sequence of Actinotalea fermentans NBRC 105374.</title>
        <authorList>
            <person name="Hosoyama A."/>
            <person name="Uohara A."/>
            <person name="Ohji S."/>
            <person name="Ichikawa N."/>
        </authorList>
    </citation>
    <scope>NUCLEOTIDE SEQUENCE [LARGE SCALE GENOMIC DNA]</scope>
    <source>
        <strain evidence="2 3">NBRC 105374</strain>
    </source>
</reference>